<dbReference type="RefSeq" id="WP_198428735.1">
    <property type="nucleotide sequence ID" value="NZ_JADMLG010000008.1"/>
</dbReference>
<dbReference type="InterPro" id="IPR045958">
    <property type="entry name" value="DUF6378"/>
</dbReference>
<reference evidence="3" key="1">
    <citation type="submission" date="2020-11" db="EMBL/GenBank/DDBJ databases">
        <title>Nocardia NEAU-351.nov., a novel actinomycete isolated from the cow dung.</title>
        <authorList>
            <person name="Zhang X."/>
        </authorList>
    </citation>
    <scope>NUCLEOTIDE SEQUENCE</scope>
    <source>
        <strain evidence="3">NEAU-351</strain>
    </source>
</reference>
<sequence length="181" mass="19437">MADQTIVHLTADEIRGHVESMLSQHPDGALKDMIRNQMEARLADFPDGVAVPMAVPNPGVQTESPTAPEAADEGPARAAAPTGQPSATTDTEAQAAPRPRTVLEEAAALVEGEREDQYGHPAKSFQRIGELWTAYLGVYVSALDVANLMILLKVSRTKDTFHRDSYVDIGGYARSAERIAA</sequence>
<evidence type="ECO:0000313" key="4">
    <source>
        <dbReference type="Proteomes" id="UP000655751"/>
    </source>
</evidence>
<accession>A0A931IEU9</accession>
<keyword evidence="4" id="KW-1185">Reference proteome</keyword>
<dbReference type="EMBL" id="JADMLG010000008">
    <property type="protein sequence ID" value="MBH0778802.1"/>
    <property type="molecule type" value="Genomic_DNA"/>
</dbReference>
<dbReference type="Pfam" id="PF19905">
    <property type="entry name" value="DUF6378"/>
    <property type="match status" value="1"/>
</dbReference>
<protein>
    <recommendedName>
        <fullName evidence="2">DUF6378 domain-containing protein</fullName>
    </recommendedName>
</protein>
<dbReference type="AlphaFoldDB" id="A0A931IEU9"/>
<proteinExistence type="predicted"/>
<evidence type="ECO:0000256" key="1">
    <source>
        <dbReference type="SAM" id="MobiDB-lite"/>
    </source>
</evidence>
<name>A0A931IEU9_9NOCA</name>
<evidence type="ECO:0000259" key="2">
    <source>
        <dbReference type="Pfam" id="PF19905"/>
    </source>
</evidence>
<dbReference type="Proteomes" id="UP000655751">
    <property type="component" value="Unassembled WGS sequence"/>
</dbReference>
<comment type="caution">
    <text evidence="3">The sequence shown here is derived from an EMBL/GenBank/DDBJ whole genome shotgun (WGS) entry which is preliminary data.</text>
</comment>
<organism evidence="3 4">
    <name type="scientific">Nocardia bovistercoris</name>
    <dbReference type="NCBI Taxonomy" id="2785916"/>
    <lineage>
        <taxon>Bacteria</taxon>
        <taxon>Bacillati</taxon>
        <taxon>Actinomycetota</taxon>
        <taxon>Actinomycetes</taxon>
        <taxon>Mycobacteriales</taxon>
        <taxon>Nocardiaceae</taxon>
        <taxon>Nocardia</taxon>
    </lineage>
</organism>
<feature type="compositionally biased region" description="Polar residues" evidence="1">
    <location>
        <begin position="83"/>
        <end position="92"/>
    </location>
</feature>
<evidence type="ECO:0000313" key="3">
    <source>
        <dbReference type="EMBL" id="MBH0778802.1"/>
    </source>
</evidence>
<feature type="domain" description="DUF6378" evidence="2">
    <location>
        <begin position="102"/>
        <end position="179"/>
    </location>
</feature>
<gene>
    <name evidence="3" type="ORF">IT779_21200</name>
</gene>
<feature type="region of interest" description="Disordered" evidence="1">
    <location>
        <begin position="55"/>
        <end position="100"/>
    </location>
</feature>